<reference evidence="6" key="4">
    <citation type="submission" date="2022-11" db="EMBL/GenBank/DDBJ databases">
        <title>Draft genome sequence of Sellimonas catena strain 18CBH55.</title>
        <authorList>
            <person name="Atsushi H."/>
            <person name="Moriya O."/>
            <person name="Mitsuo S."/>
        </authorList>
    </citation>
    <scope>NUCLEOTIDE SEQUENCE</scope>
    <source>
        <strain evidence="6">18CBH55</strain>
    </source>
</reference>
<evidence type="ECO:0000313" key="5">
    <source>
        <dbReference type="EMBL" id="GLG05008.1"/>
    </source>
</evidence>
<feature type="modified residue" description="4-aspartylphosphate" evidence="3">
    <location>
        <position position="61"/>
    </location>
</feature>
<reference evidence="5" key="1">
    <citation type="submission" date="2022-11" db="EMBL/GenBank/DDBJ databases">
        <title>Draft genome sequence of Sellimonas catena strain 12EGH17.</title>
        <authorList>
            <person name="Atsushi H."/>
            <person name="Moriya O."/>
            <person name="Mitsuo S."/>
        </authorList>
    </citation>
    <scope>NUCLEOTIDE SEQUENCE</scope>
    <source>
        <strain evidence="5">12EGH17</strain>
    </source>
</reference>
<accession>A0A9W6FGI6</accession>
<dbReference type="Gene3D" id="2.40.50.1020">
    <property type="entry name" value="LytTr DNA-binding domain"/>
    <property type="match status" value="1"/>
</dbReference>
<dbReference type="Pfam" id="PF04397">
    <property type="entry name" value="LytTR"/>
    <property type="match status" value="1"/>
</dbReference>
<dbReference type="RefSeq" id="WP_191435509.1">
    <property type="nucleotide sequence ID" value="NZ_BSBO01000022.1"/>
</dbReference>
<evidence type="ECO:0000256" key="1">
    <source>
        <dbReference type="ARBA" id="ARBA00018672"/>
    </source>
</evidence>
<comment type="caution">
    <text evidence="6">The sequence shown here is derived from an EMBL/GenBank/DDBJ whole genome shotgun (WGS) entry which is preliminary data.</text>
</comment>
<evidence type="ECO:0000313" key="8">
    <source>
        <dbReference type="Proteomes" id="UP001145145"/>
    </source>
</evidence>
<dbReference type="EMBL" id="BSCH01000003">
    <property type="protein sequence ID" value="GLG89077.1"/>
    <property type="molecule type" value="Genomic_DNA"/>
</dbReference>
<feature type="domain" description="Response regulatory" evidence="4">
    <location>
        <begin position="3"/>
        <end position="125"/>
    </location>
</feature>
<dbReference type="Proteomes" id="UP001145094">
    <property type="component" value="Unassembled WGS sequence"/>
</dbReference>
<dbReference type="PANTHER" id="PTHR37299">
    <property type="entry name" value="TRANSCRIPTIONAL REGULATOR-RELATED"/>
    <property type="match status" value="1"/>
</dbReference>
<evidence type="ECO:0000256" key="2">
    <source>
        <dbReference type="ARBA" id="ARBA00024867"/>
    </source>
</evidence>
<evidence type="ECO:0000259" key="4">
    <source>
        <dbReference type="PROSITE" id="PS50110"/>
    </source>
</evidence>
<dbReference type="Pfam" id="PF00072">
    <property type="entry name" value="Response_reg"/>
    <property type="match status" value="1"/>
</dbReference>
<sequence>MLKIVIVDDDKQMQDMIRNKIKETADAFLNTQLLVFSSGEAFLEYAKTQEYGEEGDLFFVDIELGDGMTGLEFGRILRKTYPNRGLVFLTSHTEFALESYEIEADQYILKETMDERLPRILEKLMRRLGAEKNDFRMLKRQDEPEEKEQKVFFSEMIAVHKKKMGKYAEYVTFHGNFKERISLSELMKELDSNEFFLADRSNIINLRNVQGIQDNTIYMEKDYELELNQYRIDATKKQIEAYWREQKWDDKFME</sequence>
<dbReference type="EMBL" id="BSBO01000022">
    <property type="protein sequence ID" value="GLG05008.1"/>
    <property type="molecule type" value="Genomic_DNA"/>
</dbReference>
<dbReference type="SUPFAM" id="SSF52172">
    <property type="entry name" value="CheY-like"/>
    <property type="match status" value="1"/>
</dbReference>
<dbReference type="Proteomes" id="UP001145145">
    <property type="component" value="Unassembled WGS sequence"/>
</dbReference>
<dbReference type="InterPro" id="IPR007492">
    <property type="entry name" value="LytTR_DNA-bd_dom"/>
</dbReference>
<dbReference type="Gene3D" id="3.40.50.2300">
    <property type="match status" value="1"/>
</dbReference>
<evidence type="ECO:0000313" key="6">
    <source>
        <dbReference type="EMBL" id="GLG89077.1"/>
    </source>
</evidence>
<reference evidence="6 8" key="5">
    <citation type="journal article" date="2023" name="Int. J. Syst. Evol. Microbiol.">
        <title>Sellimonas catena sp. nov., isolated from human faeces.</title>
        <authorList>
            <person name="Hisatomi A."/>
            <person name="Ohkuma M."/>
            <person name="Sakamoto M."/>
        </authorList>
    </citation>
    <scope>NUCLEOTIDE SEQUENCE</scope>
    <source>
        <strain evidence="5 8">12EGH17</strain>
        <strain evidence="6">18CBH55</strain>
    </source>
</reference>
<keyword evidence="8" id="KW-1185">Reference proteome</keyword>
<dbReference type="AlphaFoldDB" id="A0A9W6FGI6"/>
<keyword evidence="3" id="KW-0597">Phosphoprotein</keyword>
<organism evidence="6 7">
    <name type="scientific">Sellimonas catena</name>
    <dbReference type="NCBI Taxonomy" id="2994035"/>
    <lineage>
        <taxon>Bacteria</taxon>
        <taxon>Bacillati</taxon>
        <taxon>Bacillota</taxon>
        <taxon>Clostridia</taxon>
        <taxon>Lachnospirales</taxon>
        <taxon>Lachnospiraceae</taxon>
        <taxon>Sellimonas</taxon>
    </lineage>
</organism>
<reference evidence="5" key="2">
    <citation type="submission" date="2022-11" db="EMBL/GenBank/DDBJ databases">
        <title>Draft genome sequence of Sellimonas catena strain 12EGH17.</title>
        <authorList>
            <person name="Hisatomi A."/>
            <person name="Ohkuma M."/>
            <person name="Sakamoto M."/>
        </authorList>
    </citation>
    <scope>NUCLEOTIDE SEQUENCE</scope>
    <source>
        <strain evidence="5">12EGH17</strain>
    </source>
</reference>
<dbReference type="CDD" id="cd00156">
    <property type="entry name" value="REC"/>
    <property type="match status" value="1"/>
</dbReference>
<dbReference type="PANTHER" id="PTHR37299:SF1">
    <property type="entry name" value="STAGE 0 SPORULATION PROTEIN A HOMOLOG"/>
    <property type="match status" value="1"/>
</dbReference>
<name>A0A9W6FGI6_9FIRM</name>
<dbReference type="GO" id="GO:0003677">
    <property type="term" value="F:DNA binding"/>
    <property type="evidence" value="ECO:0007669"/>
    <property type="project" value="InterPro"/>
</dbReference>
<dbReference type="InterPro" id="IPR011006">
    <property type="entry name" value="CheY-like_superfamily"/>
</dbReference>
<dbReference type="GO" id="GO:0000156">
    <property type="term" value="F:phosphorelay response regulator activity"/>
    <property type="evidence" value="ECO:0007669"/>
    <property type="project" value="InterPro"/>
</dbReference>
<comment type="function">
    <text evidence="2">May play the central regulatory role in sporulation. It may be an element of the effector pathway responsible for the activation of sporulation genes in response to nutritional stress. Spo0A may act in concert with spo0H (a sigma factor) to control the expression of some genes that are critical to the sporulation process.</text>
</comment>
<dbReference type="SMART" id="SM00448">
    <property type="entry name" value="REC"/>
    <property type="match status" value="1"/>
</dbReference>
<dbReference type="InterPro" id="IPR001789">
    <property type="entry name" value="Sig_transdc_resp-reg_receiver"/>
</dbReference>
<evidence type="ECO:0000313" key="7">
    <source>
        <dbReference type="Proteomes" id="UP001145094"/>
    </source>
</evidence>
<protein>
    <recommendedName>
        <fullName evidence="1">Stage 0 sporulation protein A homolog</fullName>
    </recommendedName>
</protein>
<dbReference type="InterPro" id="IPR046947">
    <property type="entry name" value="LytR-like"/>
</dbReference>
<dbReference type="SMART" id="SM00850">
    <property type="entry name" value="LytTR"/>
    <property type="match status" value="1"/>
</dbReference>
<gene>
    <name evidence="5" type="ORF">Selli1_21820</name>
    <name evidence="6" type="ORF">Selli2_05040</name>
</gene>
<proteinExistence type="predicted"/>
<evidence type="ECO:0000256" key="3">
    <source>
        <dbReference type="PROSITE-ProRule" id="PRU00169"/>
    </source>
</evidence>
<dbReference type="PROSITE" id="PS50110">
    <property type="entry name" value="RESPONSE_REGULATORY"/>
    <property type="match status" value="1"/>
</dbReference>
<reference evidence="6" key="3">
    <citation type="submission" date="2022-11" db="EMBL/GenBank/DDBJ databases">
        <title>Draft genome sequence of Sellimonas catena strain 18CBH55.</title>
        <authorList>
            <person name="Hisatomi A."/>
            <person name="Ohkuma M."/>
            <person name="Sakamoto M."/>
        </authorList>
    </citation>
    <scope>NUCLEOTIDE SEQUENCE</scope>
    <source>
        <strain evidence="6">18CBH55</strain>
    </source>
</reference>